<dbReference type="EMBL" id="CP000453">
    <property type="protein sequence ID" value="ABI56299.1"/>
    <property type="molecule type" value="Genomic_DNA"/>
</dbReference>
<dbReference type="NCBIfam" id="NF045485">
    <property type="entry name" value="FPPsyn"/>
    <property type="match status" value="1"/>
</dbReference>
<dbReference type="PROSITE" id="PS00444">
    <property type="entry name" value="POLYPRENYL_SYNTHASE_2"/>
    <property type="match status" value="1"/>
</dbReference>
<evidence type="ECO:0000313" key="8">
    <source>
        <dbReference type="EMBL" id="ABI56299.1"/>
    </source>
</evidence>
<dbReference type="RefSeq" id="WP_011628694.1">
    <property type="nucleotide sequence ID" value="NC_008340.1"/>
</dbReference>
<evidence type="ECO:0000256" key="5">
    <source>
        <dbReference type="ARBA" id="ARBA00022842"/>
    </source>
</evidence>
<dbReference type="GO" id="GO:0016114">
    <property type="term" value="P:terpenoid biosynthetic process"/>
    <property type="evidence" value="ECO:0007669"/>
    <property type="project" value="UniProtKB-ARBA"/>
</dbReference>
<dbReference type="Proteomes" id="UP000001962">
    <property type="component" value="Chromosome"/>
</dbReference>
<dbReference type="AlphaFoldDB" id="Q0AA38"/>
<comment type="similarity">
    <text evidence="2 7">Belongs to the FPP/GGPP synthase family.</text>
</comment>
<dbReference type="PANTHER" id="PTHR43281:SF1">
    <property type="entry name" value="FARNESYL DIPHOSPHATE SYNTHASE"/>
    <property type="match status" value="1"/>
</dbReference>
<accession>Q0AA38</accession>
<dbReference type="GO" id="GO:0005737">
    <property type="term" value="C:cytoplasm"/>
    <property type="evidence" value="ECO:0007669"/>
    <property type="project" value="UniProtKB-ARBA"/>
</dbReference>
<dbReference type="HOGENOM" id="CLU_014015_0_0_6"/>
<dbReference type="SFLD" id="SFLDS00005">
    <property type="entry name" value="Isoprenoid_Synthase_Type_I"/>
    <property type="match status" value="1"/>
</dbReference>
<evidence type="ECO:0000256" key="6">
    <source>
        <dbReference type="ARBA" id="ARBA00023229"/>
    </source>
</evidence>
<dbReference type="PROSITE" id="PS00723">
    <property type="entry name" value="POLYPRENYL_SYNTHASE_1"/>
    <property type="match status" value="1"/>
</dbReference>
<dbReference type="eggNOG" id="COG0142">
    <property type="taxonomic scope" value="Bacteria"/>
</dbReference>
<keyword evidence="9" id="KW-1185">Reference proteome</keyword>
<evidence type="ECO:0000256" key="3">
    <source>
        <dbReference type="ARBA" id="ARBA00022679"/>
    </source>
</evidence>
<proteinExistence type="inferred from homology"/>
<evidence type="ECO:0000256" key="4">
    <source>
        <dbReference type="ARBA" id="ARBA00022723"/>
    </source>
</evidence>
<dbReference type="Gene3D" id="1.10.600.10">
    <property type="entry name" value="Farnesyl Diphosphate Synthase"/>
    <property type="match status" value="1"/>
</dbReference>
<evidence type="ECO:0000256" key="7">
    <source>
        <dbReference type="RuleBase" id="RU004466"/>
    </source>
</evidence>
<dbReference type="InterPro" id="IPR033749">
    <property type="entry name" value="Polyprenyl_synt_CS"/>
</dbReference>
<dbReference type="SUPFAM" id="SSF48576">
    <property type="entry name" value="Terpenoid synthases"/>
    <property type="match status" value="1"/>
</dbReference>
<dbReference type="GO" id="GO:0046872">
    <property type="term" value="F:metal ion binding"/>
    <property type="evidence" value="ECO:0007669"/>
    <property type="project" value="UniProtKB-KW"/>
</dbReference>
<reference evidence="9" key="1">
    <citation type="submission" date="2006-08" db="EMBL/GenBank/DDBJ databases">
        <title>Complete sequence of Alkalilimnicola ehrilichei MLHE-1.</title>
        <authorList>
            <person name="Copeland A."/>
            <person name="Lucas S."/>
            <person name="Lapidus A."/>
            <person name="Barry K."/>
            <person name="Detter J.C."/>
            <person name="Glavina del Rio T."/>
            <person name="Hammon N."/>
            <person name="Israni S."/>
            <person name="Dalin E."/>
            <person name="Tice H."/>
            <person name="Pitluck S."/>
            <person name="Sims D."/>
            <person name="Brettin T."/>
            <person name="Bruce D."/>
            <person name="Han C."/>
            <person name="Tapia R."/>
            <person name="Gilna P."/>
            <person name="Schmutz J."/>
            <person name="Larimer F."/>
            <person name="Land M."/>
            <person name="Hauser L."/>
            <person name="Kyrpides N."/>
            <person name="Mikhailova N."/>
            <person name="Oremland R.S."/>
            <person name="Hoeft S.E."/>
            <person name="Switzer-Blum J."/>
            <person name="Kulp T."/>
            <person name="King G."/>
            <person name="Tabita R."/>
            <person name="Witte B."/>
            <person name="Santini J.M."/>
            <person name="Basu P."/>
            <person name="Hollibaugh J.T."/>
            <person name="Xie G."/>
            <person name="Stolz J.F."/>
            <person name="Richardson P."/>
        </authorList>
    </citation>
    <scope>NUCLEOTIDE SEQUENCE [LARGE SCALE GENOMIC DNA]</scope>
    <source>
        <strain evidence="9">ATCC BAA-1101 / DSM 17681 / MLHE-1</strain>
    </source>
</reference>
<dbReference type="SFLD" id="SFLDG01017">
    <property type="entry name" value="Polyprenyl_Transferase_Like"/>
    <property type="match status" value="1"/>
</dbReference>
<gene>
    <name evidence="8" type="ordered locus">Mlg_0945</name>
</gene>
<evidence type="ECO:0000256" key="1">
    <source>
        <dbReference type="ARBA" id="ARBA00001946"/>
    </source>
</evidence>
<dbReference type="InterPro" id="IPR000092">
    <property type="entry name" value="Polyprenyl_synt"/>
</dbReference>
<dbReference type="Pfam" id="PF00348">
    <property type="entry name" value="polyprenyl_synt"/>
    <property type="match status" value="1"/>
</dbReference>
<keyword evidence="6" id="KW-0414">Isoprene biosynthesis</keyword>
<name>Q0AA38_ALKEH</name>
<dbReference type="FunFam" id="1.10.600.10:FF:000001">
    <property type="entry name" value="Geranylgeranyl diphosphate synthase"/>
    <property type="match status" value="1"/>
</dbReference>
<dbReference type="CDD" id="cd00685">
    <property type="entry name" value="Trans_IPPS_HT"/>
    <property type="match status" value="1"/>
</dbReference>
<protein>
    <submittedName>
        <fullName evidence="8">Farnesyl-diphosphate synthase</fullName>
        <ecNumber evidence="8">2.5.1.10</ecNumber>
    </submittedName>
</protein>
<keyword evidence="3 7" id="KW-0808">Transferase</keyword>
<dbReference type="GO" id="GO:0008654">
    <property type="term" value="P:phospholipid biosynthetic process"/>
    <property type="evidence" value="ECO:0007669"/>
    <property type="project" value="UniProtKB-ARBA"/>
</dbReference>
<dbReference type="NCBIfam" id="NF007877">
    <property type="entry name" value="PRK10581.1"/>
    <property type="match status" value="1"/>
</dbReference>
<keyword evidence="4" id="KW-0479">Metal-binding</keyword>
<evidence type="ECO:0000313" key="9">
    <source>
        <dbReference type="Proteomes" id="UP000001962"/>
    </source>
</evidence>
<dbReference type="InterPro" id="IPR053378">
    <property type="entry name" value="Prenyl_diphosphate_synthase"/>
</dbReference>
<dbReference type="EC" id="2.5.1.10" evidence="8"/>
<dbReference type="GO" id="GO:0004337">
    <property type="term" value="F:(2E,6E)-farnesyl diphosphate synthase activity"/>
    <property type="evidence" value="ECO:0007669"/>
    <property type="project" value="UniProtKB-EC"/>
</dbReference>
<sequence>MNKPSKIRHIATLERVSPTWRARVEQALDYWLPEAQTHPARLHQAMRYSALSGGKRLRPILVFATGQALGAAPTLLDGPACAVECIHAYSLIHDDLPAMDDDELRRGQPTCHKAFDEATAILAGDALQTLAFHILAHDPGGVQNSRARLRMVEVLALAAGSRGMAGGQAIDLAATGQQLDVAQLEDMHIHKTGALIRASVQLGALAASPVDEELLQRLDHYGKCIGLAFQIRDDILDVEGETEALGKARGSDQRQAKATYPALLGMREARETADRLVEDALESLEGLDQSADVLRGIAEYCIGRNH</sequence>
<organism evidence="8 9">
    <name type="scientific">Alkalilimnicola ehrlichii (strain ATCC BAA-1101 / DSM 17681 / MLHE-1)</name>
    <dbReference type="NCBI Taxonomy" id="187272"/>
    <lineage>
        <taxon>Bacteria</taxon>
        <taxon>Pseudomonadati</taxon>
        <taxon>Pseudomonadota</taxon>
        <taxon>Gammaproteobacteria</taxon>
        <taxon>Chromatiales</taxon>
        <taxon>Ectothiorhodospiraceae</taxon>
        <taxon>Alkalilimnicola</taxon>
    </lineage>
</organism>
<evidence type="ECO:0000256" key="2">
    <source>
        <dbReference type="ARBA" id="ARBA00006706"/>
    </source>
</evidence>
<comment type="cofactor">
    <cofactor evidence="1">
        <name>Mg(2+)</name>
        <dbReference type="ChEBI" id="CHEBI:18420"/>
    </cofactor>
</comment>
<dbReference type="PANTHER" id="PTHR43281">
    <property type="entry name" value="FARNESYL DIPHOSPHATE SYNTHASE"/>
    <property type="match status" value="1"/>
</dbReference>
<dbReference type="KEGG" id="aeh:Mlg_0945"/>
<dbReference type="OrthoDB" id="9805316at2"/>
<dbReference type="InterPro" id="IPR008949">
    <property type="entry name" value="Isoprenoid_synthase_dom_sf"/>
</dbReference>
<keyword evidence="5" id="KW-0460">Magnesium</keyword>